<accession>A0ABS1GGE9</accession>
<feature type="domain" description="FAD/NAD(P)-binding" evidence="3">
    <location>
        <begin position="4"/>
        <end position="127"/>
    </location>
</feature>
<name>A0ABS1GGE9_9AQUI</name>
<dbReference type="InterPro" id="IPR050097">
    <property type="entry name" value="Ferredoxin-NADP_redctase_2"/>
</dbReference>
<keyword evidence="5" id="KW-1185">Reference proteome</keyword>
<dbReference type="Gene3D" id="3.50.50.60">
    <property type="entry name" value="FAD/NAD(P)-binding domain"/>
    <property type="match status" value="1"/>
</dbReference>
<evidence type="ECO:0000259" key="3">
    <source>
        <dbReference type="Pfam" id="PF07992"/>
    </source>
</evidence>
<keyword evidence="1" id="KW-0285">Flavoprotein</keyword>
<dbReference type="RefSeq" id="WP_200673391.1">
    <property type="nucleotide sequence ID" value="NZ_JAACYA010000001.1"/>
</dbReference>
<protein>
    <submittedName>
        <fullName evidence="4">NAD(P)/FAD-dependent oxidoreductase</fullName>
    </submittedName>
</protein>
<comment type="caution">
    <text evidence="4">The sequence shown here is derived from an EMBL/GenBank/DDBJ whole genome shotgun (WGS) entry which is preliminary data.</text>
</comment>
<dbReference type="PRINTS" id="PR00368">
    <property type="entry name" value="FADPNR"/>
</dbReference>
<evidence type="ECO:0000313" key="5">
    <source>
        <dbReference type="Proteomes" id="UP000772812"/>
    </source>
</evidence>
<keyword evidence="2" id="KW-0560">Oxidoreductase</keyword>
<reference evidence="4 5" key="1">
    <citation type="journal article" date="2021" name="Syst. Appl. Microbiol.">
        <title>Persephonella atlantica sp. nov.: How to adapt to physico-chemical gradients in high temperature hydrothermal habitats.</title>
        <authorList>
            <person name="Francois D.X."/>
            <person name="Godfroy A."/>
            <person name="Mathien C."/>
            <person name="Aube J."/>
            <person name="Cathalot C."/>
            <person name="Lesongeur F."/>
            <person name="L'Haridon S."/>
            <person name="Philippon X."/>
            <person name="Roussel E.G."/>
        </authorList>
    </citation>
    <scope>NUCLEOTIDE SEQUENCE [LARGE SCALE GENOMIC DNA]</scope>
    <source>
        <strain evidence="4 5">MO1340</strain>
    </source>
</reference>
<dbReference type="SUPFAM" id="SSF51905">
    <property type="entry name" value="FAD/NAD(P)-binding domain"/>
    <property type="match status" value="1"/>
</dbReference>
<gene>
    <name evidence="4" type="ORF">GWK41_02810</name>
</gene>
<dbReference type="Pfam" id="PF07992">
    <property type="entry name" value="Pyr_redox_2"/>
    <property type="match status" value="1"/>
</dbReference>
<evidence type="ECO:0000256" key="2">
    <source>
        <dbReference type="ARBA" id="ARBA00023002"/>
    </source>
</evidence>
<dbReference type="EMBL" id="JAACYA010000001">
    <property type="protein sequence ID" value="MBK3331997.1"/>
    <property type="molecule type" value="Genomic_DNA"/>
</dbReference>
<dbReference type="Proteomes" id="UP000772812">
    <property type="component" value="Unassembled WGS sequence"/>
</dbReference>
<dbReference type="InterPro" id="IPR036188">
    <property type="entry name" value="FAD/NAD-bd_sf"/>
</dbReference>
<dbReference type="PRINTS" id="PR00469">
    <property type="entry name" value="PNDRDTASEII"/>
</dbReference>
<evidence type="ECO:0000256" key="1">
    <source>
        <dbReference type="ARBA" id="ARBA00022630"/>
    </source>
</evidence>
<dbReference type="InterPro" id="IPR023753">
    <property type="entry name" value="FAD/NAD-binding_dom"/>
</dbReference>
<proteinExistence type="predicted"/>
<organism evidence="4 5">
    <name type="scientific">Persephonella atlantica</name>
    <dbReference type="NCBI Taxonomy" id="2699429"/>
    <lineage>
        <taxon>Bacteria</taxon>
        <taxon>Pseudomonadati</taxon>
        <taxon>Aquificota</taxon>
        <taxon>Aquificia</taxon>
        <taxon>Aquificales</taxon>
        <taxon>Hydrogenothermaceae</taxon>
        <taxon>Persephonella</taxon>
    </lineage>
</organism>
<dbReference type="PANTHER" id="PTHR48105">
    <property type="entry name" value="THIOREDOXIN REDUCTASE 1-RELATED-RELATED"/>
    <property type="match status" value="1"/>
</dbReference>
<evidence type="ECO:0000313" key="4">
    <source>
        <dbReference type="EMBL" id="MBK3331997.1"/>
    </source>
</evidence>
<sequence>MEKYSVIIIGGGPAGLTCGITLASAKGKFDFMEGKKFLIIYDQYSDLDKALLKNVPGIETGTEGKKLLEKIRKQASQFENLTLKEGKVVKAQGEEGNFTVETADGKTYSSEYLVVATGFHKFEIEGLDVEVIPHRKSPRPGKIMIKNTDGKVREGLFVAGLVAGVPTMYACASGSGAEVACDILSEWAGKTVVVHDVPDNT</sequence>